<accession>A0ABU0HID3</accession>
<comment type="caution">
    <text evidence="1">The sequence shown here is derived from an EMBL/GenBank/DDBJ whole genome shotgun (WGS) entry which is preliminary data.</text>
</comment>
<organism evidence="1 2">
    <name type="scientific">Methylobacterium persicinum</name>
    <dbReference type="NCBI Taxonomy" id="374426"/>
    <lineage>
        <taxon>Bacteria</taxon>
        <taxon>Pseudomonadati</taxon>
        <taxon>Pseudomonadota</taxon>
        <taxon>Alphaproteobacteria</taxon>
        <taxon>Hyphomicrobiales</taxon>
        <taxon>Methylobacteriaceae</taxon>
        <taxon>Methylobacterium</taxon>
    </lineage>
</organism>
<reference evidence="1 2" key="1">
    <citation type="submission" date="2023-07" db="EMBL/GenBank/DDBJ databases">
        <title>Genomic Encyclopedia of Type Strains, Phase IV (KMG-IV): sequencing the most valuable type-strain genomes for metagenomic binning, comparative biology and taxonomic classification.</title>
        <authorList>
            <person name="Goeker M."/>
        </authorList>
    </citation>
    <scope>NUCLEOTIDE SEQUENCE [LARGE SCALE GENOMIC DNA]</scope>
    <source>
        <strain evidence="1 2">DSM 19562</strain>
    </source>
</reference>
<dbReference type="RefSeq" id="WP_238249643.1">
    <property type="nucleotide sequence ID" value="NZ_BPQX01000033.1"/>
</dbReference>
<protein>
    <recommendedName>
        <fullName evidence="3">DUF3375 domain-containing protein</fullName>
    </recommendedName>
</protein>
<sequence>MLFAQLSDDLFRPLASPSRAFNAALLLHLHRRVLGAEPVRKAELLAEIGDFAAGWSEPDVHGDEPVPPDPTERRAVPYRRLVECGWLIERRERYVPVVEFDPEARLLLEELSRLERGETRSYGGAVLDVLGGLESALADPANRSEALANAARAADGFLAHVRGLAAGMRKVEERILREPDRAASFRLFFEEFVERHLIRDYRTLHTRFNPFRFRASVVRLAHRALGDALGVRALAEGAVREGRAADLVAGERTVRADLAQILTVFEGLDSHLDAVDAVVVRLERRIGATLRYAEAPDHGTVERIAALLQAVGDEDEAPDVPADLSLLRPPLGEAHLQSPRARRAEIFIEALPDLDIDPAVDAFAAAKADFRRRVTVTPERVRDFLEAKLARGAPLRGSAIAIADVDDFVVFQRLREIDLLFEGELAGAYDVTHLTERLINGWLDCPDFVVARRRTELARA</sequence>
<name>A0ABU0HID3_9HYPH</name>
<evidence type="ECO:0000313" key="2">
    <source>
        <dbReference type="Proteomes" id="UP001236369"/>
    </source>
</evidence>
<dbReference type="Pfam" id="PF18982">
    <property type="entry name" value="JetA"/>
    <property type="match status" value="1"/>
</dbReference>
<gene>
    <name evidence="1" type="ORF">QO016_001569</name>
</gene>
<proteinExistence type="predicted"/>
<keyword evidence="2" id="KW-1185">Reference proteome</keyword>
<dbReference type="EMBL" id="JAUSVV010000002">
    <property type="protein sequence ID" value="MDQ0442086.1"/>
    <property type="molecule type" value="Genomic_DNA"/>
</dbReference>
<evidence type="ECO:0008006" key="3">
    <source>
        <dbReference type="Google" id="ProtNLM"/>
    </source>
</evidence>
<dbReference type="InterPro" id="IPR043773">
    <property type="entry name" value="JetA"/>
</dbReference>
<dbReference type="Proteomes" id="UP001236369">
    <property type="component" value="Unassembled WGS sequence"/>
</dbReference>
<evidence type="ECO:0000313" key="1">
    <source>
        <dbReference type="EMBL" id="MDQ0442086.1"/>
    </source>
</evidence>